<dbReference type="EMBL" id="CP040330">
    <property type="protein sequence ID" value="QCS43604.1"/>
    <property type="molecule type" value="Genomic_DNA"/>
</dbReference>
<proteinExistence type="predicted"/>
<dbReference type="Proteomes" id="UP000302218">
    <property type="component" value="Chromosome"/>
</dbReference>
<name>A0A4P8WJX3_9EURY</name>
<feature type="domain" description="Schlafen AlbA-2" evidence="1">
    <location>
        <begin position="35"/>
        <end position="142"/>
    </location>
</feature>
<gene>
    <name evidence="2" type="ORF">FEJ81_15060</name>
</gene>
<accession>A0A4P8WJX3</accession>
<dbReference type="RefSeq" id="WP_138246058.1">
    <property type="nucleotide sequence ID" value="NZ_CP040330.1"/>
</dbReference>
<dbReference type="AlphaFoldDB" id="A0A4P8WJX3"/>
<evidence type="ECO:0000259" key="1">
    <source>
        <dbReference type="Pfam" id="PF04326"/>
    </source>
</evidence>
<dbReference type="Gene3D" id="3.30.950.30">
    <property type="entry name" value="Schlafen, AAA domain"/>
    <property type="match status" value="1"/>
</dbReference>
<evidence type="ECO:0000313" key="3">
    <source>
        <dbReference type="Proteomes" id="UP000302218"/>
    </source>
</evidence>
<protein>
    <recommendedName>
        <fullName evidence="1">Schlafen AlbA-2 domain-containing protein</fullName>
    </recommendedName>
</protein>
<dbReference type="GeneID" id="40266619"/>
<dbReference type="InterPro" id="IPR007421">
    <property type="entry name" value="Schlafen_AlbA_2_dom"/>
</dbReference>
<sequence length="166" mass="19014">MSGESPEPDFIYNERTLPEIIDEGVSEYFEFLPSIPEDEIEFAKFCTALGNHDGGVILLGIERSGNICGLSDAEEAPRQVAEILEQHTEPVPEYSSREVSYDGESIVIINVSKYTHIPHAVTWEEELEEGEKETYYVFYKRRDVYQSQIGPYQIWRLMPENTEPSS</sequence>
<dbReference type="InterPro" id="IPR038461">
    <property type="entry name" value="Schlafen_AlbA_2_dom_sf"/>
</dbReference>
<evidence type="ECO:0000313" key="2">
    <source>
        <dbReference type="EMBL" id="QCS43604.1"/>
    </source>
</evidence>
<dbReference type="KEGG" id="nvr:FEJ81_15060"/>
<dbReference type="Pfam" id="PF04326">
    <property type="entry name" value="SLFN_AlbA_2"/>
    <property type="match status" value="1"/>
</dbReference>
<reference evidence="3" key="1">
    <citation type="submission" date="2019-05" db="EMBL/GenBank/DDBJ databases">
        <title>Genome sequence and methylation pattern of the halophilic Archaeon Natrinema versiforme BOL5-4.</title>
        <authorList>
            <person name="DasSarma P."/>
            <person name="Anton B.P."/>
            <person name="DasSarma S.L."/>
            <person name="Martinez F.L."/>
            <person name="Guzman D."/>
            <person name="Roberts R.J."/>
            <person name="DasSarma S."/>
        </authorList>
    </citation>
    <scope>NUCLEOTIDE SEQUENCE [LARGE SCALE GENOMIC DNA]</scope>
    <source>
        <strain evidence="3">BOL5-4</strain>
    </source>
</reference>
<organism evidence="2 3">
    <name type="scientific">Natrinema versiforme</name>
    <dbReference type="NCBI Taxonomy" id="88724"/>
    <lineage>
        <taxon>Archaea</taxon>
        <taxon>Methanobacteriati</taxon>
        <taxon>Methanobacteriota</taxon>
        <taxon>Stenosarchaea group</taxon>
        <taxon>Halobacteria</taxon>
        <taxon>Halobacteriales</taxon>
        <taxon>Natrialbaceae</taxon>
        <taxon>Natrinema</taxon>
    </lineage>
</organism>